<reference evidence="3" key="1">
    <citation type="submission" date="2023-07" db="EMBL/GenBank/DDBJ databases">
        <authorList>
            <person name="Stuckert A."/>
        </authorList>
    </citation>
    <scope>NUCLEOTIDE SEQUENCE</scope>
</reference>
<comment type="similarity">
    <text evidence="1">Belongs to the peptidase A1 family.</text>
</comment>
<dbReference type="Pfam" id="PF00026">
    <property type="entry name" value="Asp"/>
    <property type="match status" value="1"/>
</dbReference>
<evidence type="ECO:0000313" key="3">
    <source>
        <dbReference type="EMBL" id="CAJ0932140.1"/>
    </source>
</evidence>
<evidence type="ECO:0000259" key="2">
    <source>
        <dbReference type="PROSITE" id="PS51767"/>
    </source>
</evidence>
<dbReference type="InterPro" id="IPR001461">
    <property type="entry name" value="Aspartic_peptidase_A1"/>
</dbReference>
<dbReference type="Proteomes" id="UP001176940">
    <property type="component" value="Unassembled WGS sequence"/>
</dbReference>
<dbReference type="Gene3D" id="2.40.70.10">
    <property type="entry name" value="Acid Proteases"/>
    <property type="match status" value="1"/>
</dbReference>
<gene>
    <name evidence="3" type="ORF">RIMI_LOCUS4986857</name>
</gene>
<keyword evidence="4" id="KW-1185">Reference proteome</keyword>
<accession>A0ABN9L5I2</accession>
<dbReference type="InterPro" id="IPR021109">
    <property type="entry name" value="Peptidase_aspartic_dom_sf"/>
</dbReference>
<sequence>MLTGSLLAIQEYYVNCNNVQSLPPISFTISGVQFSIPPSGYILQINGYCVVGFESTYLPSRNGQPLWILGDVFLRQYYSIYDFGNNQIHLKLFHDLNSLFLII</sequence>
<dbReference type="SUPFAM" id="SSF50630">
    <property type="entry name" value="Acid proteases"/>
    <property type="match status" value="1"/>
</dbReference>
<protein>
    <recommendedName>
        <fullName evidence="2">Peptidase A1 domain-containing protein</fullName>
    </recommendedName>
</protein>
<evidence type="ECO:0000256" key="1">
    <source>
        <dbReference type="ARBA" id="ARBA00007447"/>
    </source>
</evidence>
<comment type="caution">
    <text evidence="3">The sequence shown here is derived from an EMBL/GenBank/DDBJ whole genome shotgun (WGS) entry which is preliminary data.</text>
</comment>
<dbReference type="InterPro" id="IPR033121">
    <property type="entry name" value="PEPTIDASE_A1"/>
</dbReference>
<dbReference type="PROSITE" id="PS51767">
    <property type="entry name" value="PEPTIDASE_A1"/>
    <property type="match status" value="1"/>
</dbReference>
<evidence type="ECO:0000313" key="4">
    <source>
        <dbReference type="Proteomes" id="UP001176940"/>
    </source>
</evidence>
<proteinExistence type="inferred from homology"/>
<feature type="domain" description="Peptidase A1" evidence="2">
    <location>
        <begin position="1"/>
        <end position="91"/>
    </location>
</feature>
<dbReference type="PANTHER" id="PTHR47966:SF81">
    <property type="entry name" value="MGC108380 PROTEIN"/>
    <property type="match status" value="1"/>
</dbReference>
<dbReference type="EMBL" id="CAUEEQ010008318">
    <property type="protein sequence ID" value="CAJ0932140.1"/>
    <property type="molecule type" value="Genomic_DNA"/>
</dbReference>
<organism evidence="3 4">
    <name type="scientific">Ranitomeya imitator</name>
    <name type="common">mimic poison frog</name>
    <dbReference type="NCBI Taxonomy" id="111125"/>
    <lineage>
        <taxon>Eukaryota</taxon>
        <taxon>Metazoa</taxon>
        <taxon>Chordata</taxon>
        <taxon>Craniata</taxon>
        <taxon>Vertebrata</taxon>
        <taxon>Euteleostomi</taxon>
        <taxon>Amphibia</taxon>
        <taxon>Batrachia</taxon>
        <taxon>Anura</taxon>
        <taxon>Neobatrachia</taxon>
        <taxon>Hyloidea</taxon>
        <taxon>Dendrobatidae</taxon>
        <taxon>Dendrobatinae</taxon>
        <taxon>Ranitomeya</taxon>
    </lineage>
</organism>
<name>A0ABN9L5I2_9NEOB</name>
<dbReference type="PANTHER" id="PTHR47966">
    <property type="entry name" value="BETA-SITE APP-CLEAVING ENZYME, ISOFORM A-RELATED"/>
    <property type="match status" value="1"/>
</dbReference>